<sequence length="87" mass="9653">MRGRPTSSISASSPCHRRRGIALKLVRRMEEWSTEECAYMATEKDPVTSTPSSPTHPPSLRCPVRWEGAGPFLADPRASWAVASVWN</sequence>
<organism evidence="4 5">
    <name type="scientific">Ensete ventricosum</name>
    <name type="common">Abyssinian banana</name>
    <name type="synonym">Musa ensete</name>
    <dbReference type="NCBI Taxonomy" id="4639"/>
    <lineage>
        <taxon>Eukaryota</taxon>
        <taxon>Viridiplantae</taxon>
        <taxon>Streptophyta</taxon>
        <taxon>Embryophyta</taxon>
        <taxon>Tracheophyta</taxon>
        <taxon>Spermatophyta</taxon>
        <taxon>Magnoliopsida</taxon>
        <taxon>Liliopsida</taxon>
        <taxon>Zingiberales</taxon>
        <taxon>Musaceae</taxon>
        <taxon>Ensete</taxon>
    </lineage>
</organism>
<comment type="caution">
    <text evidence="4">The sequence shown here is derived from an EMBL/GenBank/DDBJ whole genome shotgun (WGS) entry which is preliminary data.</text>
</comment>
<dbReference type="EMBL" id="JAQQAF010000049">
    <property type="protein sequence ID" value="KAJ8455464.1"/>
    <property type="molecule type" value="Genomic_DNA"/>
</dbReference>
<gene>
    <name evidence="3" type="ORF">OPV22_021837</name>
    <name evidence="4" type="ORF">OPV22_021838</name>
    <name evidence="1" type="ORF">OPV22_035131</name>
    <name evidence="2" type="ORF">OPV22_035132</name>
</gene>
<dbReference type="EMBL" id="JAQQAF010000049">
    <property type="protein sequence ID" value="KAJ8455465.1"/>
    <property type="molecule type" value="Genomic_DNA"/>
</dbReference>
<evidence type="ECO:0008006" key="6">
    <source>
        <dbReference type="Google" id="ProtNLM"/>
    </source>
</evidence>
<reference evidence="4 5" key="1">
    <citation type="submission" date="2022-12" db="EMBL/GenBank/DDBJ databases">
        <title>Chromosome-scale assembly of the Ensete ventricosum genome.</title>
        <authorList>
            <person name="Dussert Y."/>
            <person name="Stocks J."/>
            <person name="Wendawek A."/>
            <person name="Woldeyes F."/>
            <person name="Nichols R.A."/>
            <person name="Borrell J.S."/>
        </authorList>
    </citation>
    <scope>NUCLEOTIDE SEQUENCE [LARGE SCALE GENOMIC DNA]</scope>
    <source>
        <strain evidence="5">cv. Maze</strain>
        <strain evidence="4">MazeRef_0001</strain>
        <tissue evidence="4">Seeds</tissue>
    </source>
</reference>
<dbReference type="AlphaFoldDB" id="A0AAV8PDG5"/>
<dbReference type="EMBL" id="JAQQAF010000006">
    <property type="protein sequence ID" value="KAJ8478110.1"/>
    <property type="molecule type" value="Genomic_DNA"/>
</dbReference>
<dbReference type="EMBL" id="JAQQAF010000006">
    <property type="protein sequence ID" value="KAJ8478111.1"/>
    <property type="molecule type" value="Genomic_DNA"/>
</dbReference>
<evidence type="ECO:0000313" key="3">
    <source>
        <dbReference type="EMBL" id="KAJ8478110.1"/>
    </source>
</evidence>
<evidence type="ECO:0000313" key="5">
    <source>
        <dbReference type="Proteomes" id="UP001222027"/>
    </source>
</evidence>
<dbReference type="Proteomes" id="UP001222027">
    <property type="component" value="Unassembled WGS sequence"/>
</dbReference>
<accession>A0AAV8PDG5</accession>
<keyword evidence="5" id="KW-1185">Reference proteome</keyword>
<protein>
    <recommendedName>
        <fullName evidence="6">N-acetyltransferase domain-containing protein</fullName>
    </recommendedName>
</protein>
<proteinExistence type="predicted"/>
<name>A0AAV8PDG5_ENSVE</name>
<evidence type="ECO:0000313" key="2">
    <source>
        <dbReference type="EMBL" id="KAJ8455465.1"/>
    </source>
</evidence>
<evidence type="ECO:0000313" key="4">
    <source>
        <dbReference type="EMBL" id="KAJ8478111.1"/>
    </source>
</evidence>
<evidence type="ECO:0000313" key="1">
    <source>
        <dbReference type="EMBL" id="KAJ8455464.1"/>
    </source>
</evidence>